<feature type="compositionally biased region" description="Basic and acidic residues" evidence="6">
    <location>
        <begin position="180"/>
        <end position="202"/>
    </location>
</feature>
<evidence type="ECO:0000256" key="4">
    <source>
        <dbReference type="ARBA" id="ARBA00023242"/>
    </source>
</evidence>
<feature type="compositionally biased region" description="Acidic residues" evidence="6">
    <location>
        <begin position="140"/>
        <end position="179"/>
    </location>
</feature>
<evidence type="ECO:0000256" key="1">
    <source>
        <dbReference type="ARBA" id="ARBA00004123"/>
    </source>
</evidence>
<keyword evidence="4" id="KW-0539">Nucleus</keyword>
<sequence>MLIGRERFEEVYNTIKQSACAGGACTVLILVAPDCDAVCGCHILTRLLRDDNVPFKVTPVAGYGDVAAATVDVADAFSEIRSVVMLNCGGTVNLEALFGGGAATIFVVDSHRPFHLRNVHSGGRVVVLDAEPLDAGDCPSDGEDLDGDFMDSDDDLSESDEESDGGDDDDDEADGDNSDDGSRKRSARDARRAEKRAKRESQDAAGARKRRVRAYYDGTYDGPPSSALLFALGEGVARSEHAELWLAALGLTFARGQFRIADDAYDDFSAYFAAQLRHVDARRGPLARPSRAEGAGPGDAELAVPGRGYQAPPGTVTFEAEELRFMLHRHWPLFDAMYYSNYVAARLSVWKADGKRKLQELLAKIGLSLEHCKQRFAFLSEAQRASMKERLRDQGPAYDLDDPFTTSFHRVSASGDVVSAQDAAAIVEALLEGHALDVLPDENAPPPPGALAANGDASAREARQRRAYDRKCFLKGFWQAYDACLPDDGALLAQGIRAATLLQRSVVQQAVSMVEKKEITTLRHFRYAYITSATSDVFAKPLAVRKLALFLLGVHQHNGKWAADKDKPLVVLAERRDTFLVVGVSSSRGASKNRLAHAFKLAAEHIKADVAHDWFDSAVIEVLHDDVQRFVESLHYIMQHVN</sequence>
<feature type="region of interest" description="Disordered" evidence="6">
    <location>
        <begin position="135"/>
        <end position="208"/>
    </location>
</feature>
<evidence type="ECO:0000313" key="7">
    <source>
        <dbReference type="EMBL" id="KAK7238963.1"/>
    </source>
</evidence>
<keyword evidence="7" id="KW-0132">Cell division</keyword>
<comment type="similarity">
    <text evidence="2">Belongs to the CDC45 family.</text>
</comment>
<keyword evidence="8" id="KW-1185">Reference proteome</keyword>
<proteinExistence type="inferred from homology"/>
<comment type="caution">
    <text evidence="7">The sequence shown here is derived from an EMBL/GenBank/DDBJ whole genome shotgun (WGS) entry which is preliminary data.</text>
</comment>
<dbReference type="Proteomes" id="UP001363151">
    <property type="component" value="Unassembled WGS sequence"/>
</dbReference>
<accession>A0ABR1FUH2</accession>
<evidence type="ECO:0000256" key="3">
    <source>
        <dbReference type="ARBA" id="ARBA00022705"/>
    </source>
</evidence>
<dbReference type="InterPro" id="IPR003874">
    <property type="entry name" value="CDC45"/>
</dbReference>
<dbReference type="PANTHER" id="PTHR10507">
    <property type="entry name" value="CDC45-RELATED PROTEIN"/>
    <property type="match status" value="1"/>
</dbReference>
<feature type="region of interest" description="Disordered" evidence="6">
    <location>
        <begin position="285"/>
        <end position="306"/>
    </location>
</feature>
<keyword evidence="5" id="KW-0131">Cell cycle</keyword>
<evidence type="ECO:0000256" key="6">
    <source>
        <dbReference type="SAM" id="MobiDB-lite"/>
    </source>
</evidence>
<evidence type="ECO:0000313" key="8">
    <source>
        <dbReference type="Proteomes" id="UP001363151"/>
    </source>
</evidence>
<name>A0ABR1FUH2_AURAN</name>
<comment type="subcellular location">
    <subcellularLocation>
        <location evidence="1">Nucleus</location>
    </subcellularLocation>
</comment>
<dbReference type="GO" id="GO:0051301">
    <property type="term" value="P:cell division"/>
    <property type="evidence" value="ECO:0007669"/>
    <property type="project" value="UniProtKB-KW"/>
</dbReference>
<keyword evidence="3" id="KW-0235">DNA replication</keyword>
<evidence type="ECO:0000256" key="2">
    <source>
        <dbReference type="ARBA" id="ARBA00010727"/>
    </source>
</evidence>
<dbReference type="PANTHER" id="PTHR10507:SF0">
    <property type="entry name" value="CELL DIVISION CONTROL PROTEIN 45 HOMOLOG"/>
    <property type="match status" value="1"/>
</dbReference>
<reference evidence="7 8" key="1">
    <citation type="submission" date="2024-03" db="EMBL/GenBank/DDBJ databases">
        <title>Aureococcus anophagefferens CCMP1851 and Kratosvirus quantuckense: Draft genome of a second virus-susceptible host strain in the model system.</title>
        <authorList>
            <person name="Chase E."/>
            <person name="Truchon A.R."/>
            <person name="Schepens W."/>
            <person name="Wilhelm S.W."/>
        </authorList>
    </citation>
    <scope>NUCLEOTIDE SEQUENCE [LARGE SCALE GENOMIC DNA]</scope>
    <source>
        <strain evidence="7 8">CCMP1851</strain>
    </source>
</reference>
<gene>
    <name evidence="7" type="primary">CDC45</name>
    <name evidence="7" type="ORF">SO694_00026340</name>
</gene>
<organism evidence="7 8">
    <name type="scientific">Aureococcus anophagefferens</name>
    <name type="common">Harmful bloom alga</name>
    <dbReference type="NCBI Taxonomy" id="44056"/>
    <lineage>
        <taxon>Eukaryota</taxon>
        <taxon>Sar</taxon>
        <taxon>Stramenopiles</taxon>
        <taxon>Ochrophyta</taxon>
        <taxon>Pelagophyceae</taxon>
        <taxon>Pelagomonadales</taxon>
        <taxon>Pelagomonadaceae</taxon>
        <taxon>Aureococcus</taxon>
    </lineage>
</organism>
<evidence type="ECO:0000256" key="5">
    <source>
        <dbReference type="ARBA" id="ARBA00023306"/>
    </source>
</evidence>
<dbReference type="Pfam" id="PF02724">
    <property type="entry name" value="CDC45"/>
    <property type="match status" value="1"/>
</dbReference>
<protein>
    <submittedName>
        <fullName evidence="7">Cell division control protein 45</fullName>
    </submittedName>
</protein>
<dbReference type="EMBL" id="JBBJCI010000227">
    <property type="protein sequence ID" value="KAK7238963.1"/>
    <property type="molecule type" value="Genomic_DNA"/>
</dbReference>